<evidence type="ECO:0000313" key="10">
    <source>
        <dbReference type="Proteomes" id="UP001597110"/>
    </source>
</evidence>
<feature type="domain" description="Flagellar hook protein FlgE D2" evidence="7">
    <location>
        <begin position="147"/>
        <end position="278"/>
    </location>
</feature>
<dbReference type="Pfam" id="PF07559">
    <property type="entry name" value="FlgE_D2"/>
    <property type="match status" value="1"/>
</dbReference>
<dbReference type="InterPro" id="IPR012836">
    <property type="entry name" value="FlgF"/>
</dbReference>
<name>A0ABW2YER2_9GAMM</name>
<evidence type="ECO:0000256" key="1">
    <source>
        <dbReference type="ARBA" id="ARBA00004117"/>
    </source>
</evidence>
<evidence type="ECO:0000259" key="8">
    <source>
        <dbReference type="Pfam" id="PF22692"/>
    </source>
</evidence>
<evidence type="ECO:0000256" key="2">
    <source>
        <dbReference type="ARBA" id="ARBA00009677"/>
    </source>
</evidence>
<organism evidence="9 10">
    <name type="scientific">Lysobacter brunescens</name>
    <dbReference type="NCBI Taxonomy" id="262323"/>
    <lineage>
        <taxon>Bacteria</taxon>
        <taxon>Pseudomonadati</taxon>
        <taxon>Pseudomonadota</taxon>
        <taxon>Gammaproteobacteria</taxon>
        <taxon>Lysobacterales</taxon>
        <taxon>Lysobacteraceae</taxon>
        <taxon>Lysobacter</taxon>
    </lineage>
</organism>
<protein>
    <recommendedName>
        <fullName evidence="4">Flagellar basal-body rod protein FlgF</fullName>
    </recommendedName>
</protein>
<feature type="domain" description="Flagellar hook protein FlgE/F/G-like D1" evidence="8">
    <location>
        <begin position="74"/>
        <end position="145"/>
    </location>
</feature>
<comment type="similarity">
    <text evidence="2 4">Belongs to the flagella basal body rod proteins family.</text>
</comment>
<dbReference type="EMBL" id="JBHTIF010000003">
    <property type="protein sequence ID" value="MFD0726710.1"/>
    <property type="molecule type" value="Genomic_DNA"/>
</dbReference>
<evidence type="ECO:0000259" key="5">
    <source>
        <dbReference type="Pfam" id="PF00460"/>
    </source>
</evidence>
<dbReference type="PANTHER" id="PTHR30435">
    <property type="entry name" value="FLAGELLAR PROTEIN"/>
    <property type="match status" value="1"/>
</dbReference>
<dbReference type="InterPro" id="IPR019776">
    <property type="entry name" value="Flagellar_basal_body_rod_CS"/>
</dbReference>
<dbReference type="Pfam" id="PF00460">
    <property type="entry name" value="Flg_bb_rod"/>
    <property type="match status" value="1"/>
</dbReference>
<evidence type="ECO:0000256" key="3">
    <source>
        <dbReference type="ARBA" id="ARBA00023143"/>
    </source>
</evidence>
<comment type="caution">
    <text evidence="9">The sequence shown here is derived from an EMBL/GenBank/DDBJ whole genome shotgun (WGS) entry which is preliminary data.</text>
</comment>
<feature type="domain" description="Flagellar basal-body/hook protein C-terminal" evidence="6">
    <location>
        <begin position="333"/>
        <end position="374"/>
    </location>
</feature>
<dbReference type="Pfam" id="PF06429">
    <property type="entry name" value="Flg_bbr_C"/>
    <property type="match status" value="1"/>
</dbReference>
<dbReference type="Gene3D" id="2.60.98.20">
    <property type="entry name" value="Flagellar hook protein FlgE"/>
    <property type="match status" value="1"/>
</dbReference>
<comment type="subunit">
    <text evidence="4">The basal body constitutes a major portion of the flagellar organelle and consists of five rings (E,L,P,S, and M) mounted on a central rod. The rod consists of about 26 subunits of FlgG in the distal portion, and FlgB, FlgC and FlgF are thought to build up the proximal portion of the rod with about 6 subunits each.</text>
</comment>
<dbReference type="InterPro" id="IPR037058">
    <property type="entry name" value="Falgellar_hook_FlgE_sf"/>
</dbReference>
<dbReference type="InterPro" id="IPR053967">
    <property type="entry name" value="LlgE_F_G-like_D1"/>
</dbReference>
<dbReference type="NCBIfam" id="TIGR03506">
    <property type="entry name" value="FlgEFG_subfam"/>
    <property type="match status" value="1"/>
</dbReference>
<dbReference type="InterPro" id="IPR010930">
    <property type="entry name" value="Flg_bb/hook_C_dom"/>
</dbReference>
<dbReference type="PANTHER" id="PTHR30435:SF1">
    <property type="entry name" value="FLAGELLAR HOOK PROTEIN FLGE"/>
    <property type="match status" value="1"/>
</dbReference>
<evidence type="ECO:0000256" key="4">
    <source>
        <dbReference type="RuleBase" id="RU362116"/>
    </source>
</evidence>
<gene>
    <name evidence="9" type="primary">flgF</name>
    <name evidence="9" type="ORF">ACFQ0E_13995</name>
</gene>
<proteinExistence type="inferred from homology"/>
<evidence type="ECO:0000259" key="7">
    <source>
        <dbReference type="Pfam" id="PF07559"/>
    </source>
</evidence>
<dbReference type="Proteomes" id="UP001597110">
    <property type="component" value="Unassembled WGS sequence"/>
</dbReference>
<dbReference type="RefSeq" id="WP_386824832.1">
    <property type="nucleotide sequence ID" value="NZ_JBHTIF010000003.1"/>
</dbReference>
<dbReference type="InterPro" id="IPR011491">
    <property type="entry name" value="FlgE_D2"/>
</dbReference>
<dbReference type="NCBIfam" id="TIGR02490">
    <property type="entry name" value="flgF"/>
    <property type="match status" value="1"/>
</dbReference>
<keyword evidence="9" id="KW-0966">Cell projection</keyword>
<evidence type="ECO:0000259" key="6">
    <source>
        <dbReference type="Pfam" id="PF06429"/>
    </source>
</evidence>
<keyword evidence="3 4" id="KW-0975">Bacterial flagellum</keyword>
<keyword evidence="9" id="KW-0969">Cilium</keyword>
<accession>A0ABW2YER2</accession>
<dbReference type="PROSITE" id="PS00588">
    <property type="entry name" value="FLAGELLA_BB_ROD"/>
    <property type="match status" value="1"/>
</dbReference>
<dbReference type="Pfam" id="PF22692">
    <property type="entry name" value="LlgE_F_G_D1"/>
    <property type="match status" value="1"/>
</dbReference>
<reference evidence="10" key="1">
    <citation type="journal article" date="2019" name="Int. J. Syst. Evol. Microbiol.">
        <title>The Global Catalogue of Microorganisms (GCM) 10K type strain sequencing project: providing services to taxonomists for standard genome sequencing and annotation.</title>
        <authorList>
            <consortium name="The Broad Institute Genomics Platform"/>
            <consortium name="The Broad Institute Genome Sequencing Center for Infectious Disease"/>
            <person name="Wu L."/>
            <person name="Ma J."/>
        </authorList>
    </citation>
    <scope>NUCLEOTIDE SEQUENCE [LARGE SCALE GENOMIC DNA]</scope>
    <source>
        <strain evidence="10">CCUG 55585</strain>
    </source>
</reference>
<sequence length="381" mass="40212">MFQALFNSLSGLFSFSRSLNTVSNNVANMNTPGFRGSDSFFSNVAGGRGTRISGEGLRTQAGDIRQTGNVTDVAIQGEGYFILSDEQGNVYYTRAGQFRFNDQGLLVDSVSGHRVMAFNSTGALTPIDFDDYRTIPPVATTSVRITGNIATTSTTTDVNSITVFDAQGGSQQLAVRFTNNGNGVFQVNVTNAAGTSVGTGQVTFTNGTPSAGNTVTVTLPGPNGNNQVITLNLGTAGTTDGMYSLQGSPTNLSSRVVDGHGLLGAVEMSFDDKGILQFVYSASERRSGPQLALARFPNESSLRLDGGRLISGVTVTEREIGRPTNGGFGRIAGGSLEMSNVDLTQEFADMIIIQRGYQASSRVMSVSNEMLEQLYNSTRGG</sequence>
<dbReference type="SUPFAM" id="SSF117143">
    <property type="entry name" value="Flagellar hook protein flgE"/>
    <property type="match status" value="1"/>
</dbReference>
<comment type="subcellular location">
    <subcellularLocation>
        <location evidence="1 4">Bacterial flagellum basal body</location>
    </subcellularLocation>
</comment>
<dbReference type="InterPro" id="IPR020013">
    <property type="entry name" value="Flagellar_FlgE/F/G"/>
</dbReference>
<keyword evidence="10" id="KW-1185">Reference proteome</keyword>
<dbReference type="InterPro" id="IPR037925">
    <property type="entry name" value="FlgE/F/G-like"/>
</dbReference>
<evidence type="ECO:0000313" key="9">
    <source>
        <dbReference type="EMBL" id="MFD0726710.1"/>
    </source>
</evidence>
<feature type="domain" description="Flagellar basal body rod protein N-terminal" evidence="5">
    <location>
        <begin position="8"/>
        <end position="35"/>
    </location>
</feature>
<dbReference type="InterPro" id="IPR001444">
    <property type="entry name" value="Flag_bb_rod_N"/>
</dbReference>
<keyword evidence="9" id="KW-0282">Flagellum</keyword>